<feature type="domain" description="Rhodanese" evidence="1">
    <location>
        <begin position="20"/>
        <end position="104"/>
    </location>
</feature>
<comment type="caution">
    <text evidence="2">The sequence shown here is derived from an EMBL/GenBank/DDBJ whole genome shotgun (WGS) entry which is preliminary data.</text>
</comment>
<dbReference type="RefSeq" id="WP_108993098.1">
    <property type="nucleotide sequence ID" value="NZ_BDQX01000140.1"/>
</dbReference>
<protein>
    <submittedName>
        <fullName evidence="2">Sulfurtransferase</fullName>
    </submittedName>
</protein>
<dbReference type="SMART" id="SM00450">
    <property type="entry name" value="RHOD"/>
    <property type="match status" value="1"/>
</dbReference>
<dbReference type="Gene3D" id="3.40.250.10">
    <property type="entry name" value="Rhodanese-like domain"/>
    <property type="match status" value="1"/>
</dbReference>
<dbReference type="InterPro" id="IPR001763">
    <property type="entry name" value="Rhodanese-like_dom"/>
</dbReference>
<dbReference type="CDD" id="cd00158">
    <property type="entry name" value="RHOD"/>
    <property type="match status" value="1"/>
</dbReference>
<dbReference type="PROSITE" id="PS50206">
    <property type="entry name" value="RHODANESE_3"/>
    <property type="match status" value="1"/>
</dbReference>
<evidence type="ECO:0000259" key="1">
    <source>
        <dbReference type="PROSITE" id="PS50206"/>
    </source>
</evidence>
<name>A0A2R5ENC6_9BACL</name>
<accession>A0A2R5ENC6</accession>
<evidence type="ECO:0000313" key="3">
    <source>
        <dbReference type="Proteomes" id="UP000245202"/>
    </source>
</evidence>
<dbReference type="EMBL" id="BDQX01000140">
    <property type="protein sequence ID" value="GBG08152.1"/>
    <property type="molecule type" value="Genomic_DNA"/>
</dbReference>
<dbReference type="GO" id="GO:0016740">
    <property type="term" value="F:transferase activity"/>
    <property type="evidence" value="ECO:0007669"/>
    <property type="project" value="UniProtKB-KW"/>
</dbReference>
<organism evidence="2 3">
    <name type="scientific">Paenibacillus agaridevorans</name>
    <dbReference type="NCBI Taxonomy" id="171404"/>
    <lineage>
        <taxon>Bacteria</taxon>
        <taxon>Bacillati</taxon>
        <taxon>Bacillota</taxon>
        <taxon>Bacilli</taxon>
        <taxon>Bacillales</taxon>
        <taxon>Paenibacillaceae</taxon>
        <taxon>Paenibacillus</taxon>
    </lineage>
</organism>
<evidence type="ECO:0000313" key="2">
    <source>
        <dbReference type="EMBL" id="GBG08152.1"/>
    </source>
</evidence>
<dbReference type="InterPro" id="IPR036873">
    <property type="entry name" value="Rhodanese-like_dom_sf"/>
</dbReference>
<proteinExistence type="predicted"/>
<dbReference type="Proteomes" id="UP000245202">
    <property type="component" value="Unassembled WGS sequence"/>
</dbReference>
<dbReference type="AlphaFoldDB" id="A0A2R5ENC6"/>
<dbReference type="InterPro" id="IPR050229">
    <property type="entry name" value="GlpE_sulfurtransferase"/>
</dbReference>
<keyword evidence="3" id="KW-1185">Reference proteome</keyword>
<dbReference type="Pfam" id="PF00581">
    <property type="entry name" value="Rhodanese"/>
    <property type="match status" value="1"/>
</dbReference>
<dbReference type="PANTHER" id="PTHR43031:SF17">
    <property type="entry name" value="SULFURTRANSFERASE YTWF-RELATED"/>
    <property type="match status" value="1"/>
</dbReference>
<reference evidence="2 3" key="1">
    <citation type="submission" date="2017-08" db="EMBL/GenBank/DDBJ databases">
        <title>Substantial Increase in Enzyme Production by Combined Drug-Resistance Mutations in Paenibacillus agaridevorans.</title>
        <authorList>
            <person name="Tanaka Y."/>
            <person name="Funane K."/>
            <person name="Hosaka T."/>
            <person name="Shiwa Y."/>
            <person name="Fujita N."/>
            <person name="Miyazaki T."/>
            <person name="Yoshikawa H."/>
            <person name="Murakami K."/>
            <person name="Kasahara K."/>
            <person name="Inaoka T."/>
            <person name="Hiraga Y."/>
            <person name="Ochi K."/>
        </authorList>
    </citation>
    <scope>NUCLEOTIDE SEQUENCE [LARGE SCALE GENOMIC DNA]</scope>
    <source>
        <strain evidence="2 3">T-3040</strain>
    </source>
</reference>
<gene>
    <name evidence="2" type="ORF">PAT3040_02720</name>
</gene>
<dbReference type="PANTHER" id="PTHR43031">
    <property type="entry name" value="FAD-DEPENDENT OXIDOREDUCTASE"/>
    <property type="match status" value="1"/>
</dbReference>
<keyword evidence="2" id="KW-0808">Transferase</keyword>
<dbReference type="SUPFAM" id="SSF52821">
    <property type="entry name" value="Rhodanese/Cell cycle control phosphatase"/>
    <property type="match status" value="1"/>
</dbReference>
<sequence>MAGKYSKDMLPQEVKERLAKGEKLNIIDVREPDEWESGHIPNVKHLPLGSLGQRLGELDRTKPYIVVCRSGNRSGLACEWLEELGYDVSNMPGGMSLWEGEVVSGI</sequence>